<evidence type="ECO:0000313" key="3">
    <source>
        <dbReference type="Proteomes" id="UP000479000"/>
    </source>
</evidence>
<reference evidence="2 3" key="1">
    <citation type="submission" date="2020-02" db="EMBL/GenBank/DDBJ databases">
        <authorList>
            <person name="Ferguson B K."/>
        </authorList>
    </citation>
    <scope>NUCLEOTIDE SEQUENCE [LARGE SCALE GENOMIC DNA]</scope>
</reference>
<organism evidence="2 3">
    <name type="scientific">Nesidiocoris tenuis</name>
    <dbReference type="NCBI Taxonomy" id="355587"/>
    <lineage>
        <taxon>Eukaryota</taxon>
        <taxon>Metazoa</taxon>
        <taxon>Ecdysozoa</taxon>
        <taxon>Arthropoda</taxon>
        <taxon>Hexapoda</taxon>
        <taxon>Insecta</taxon>
        <taxon>Pterygota</taxon>
        <taxon>Neoptera</taxon>
        <taxon>Paraneoptera</taxon>
        <taxon>Hemiptera</taxon>
        <taxon>Heteroptera</taxon>
        <taxon>Panheteroptera</taxon>
        <taxon>Cimicomorpha</taxon>
        <taxon>Miridae</taxon>
        <taxon>Dicyphina</taxon>
        <taxon>Nesidiocoris</taxon>
    </lineage>
</organism>
<gene>
    <name evidence="1" type="ORF">NTEN_LOCUS1850</name>
    <name evidence="2" type="ORF">NTEN_LOCUS1853</name>
</gene>
<accession>A0A6H5FYZ7</accession>
<dbReference type="Proteomes" id="UP000479000">
    <property type="component" value="Unassembled WGS sequence"/>
</dbReference>
<sequence length="67" mass="7243">MIPLRNRCWKWLARGSLRPLAISDPLSQVAAHGAWLLRSSRAEGVDSFAPKSGTAVVSLHSIPGHRG</sequence>
<dbReference type="AlphaFoldDB" id="A0A6H5FYZ7"/>
<keyword evidence="3" id="KW-1185">Reference proteome</keyword>
<dbReference type="EMBL" id="CADCXU010002969">
    <property type="protein sequence ID" value="CAA9995062.1"/>
    <property type="molecule type" value="Genomic_DNA"/>
</dbReference>
<dbReference type="EMBL" id="CADCXU010002958">
    <property type="protein sequence ID" value="CAA9995059.1"/>
    <property type="molecule type" value="Genomic_DNA"/>
</dbReference>
<protein>
    <submittedName>
        <fullName evidence="2">Uncharacterized protein</fullName>
    </submittedName>
</protein>
<feature type="non-terminal residue" evidence="2">
    <location>
        <position position="67"/>
    </location>
</feature>
<evidence type="ECO:0000313" key="1">
    <source>
        <dbReference type="EMBL" id="CAA9995059.1"/>
    </source>
</evidence>
<evidence type="ECO:0000313" key="2">
    <source>
        <dbReference type="EMBL" id="CAA9995062.1"/>
    </source>
</evidence>
<proteinExistence type="predicted"/>
<name>A0A6H5FYZ7_9HEMI</name>